<keyword evidence="1" id="KW-0378">Hydrolase</keyword>
<dbReference type="PANTHER" id="PTHR11177:SF308">
    <property type="entry name" value="CHITINASE A"/>
    <property type="match status" value="1"/>
</dbReference>
<dbReference type="GO" id="GO:0030246">
    <property type="term" value="F:carbohydrate binding"/>
    <property type="evidence" value="ECO:0007669"/>
    <property type="project" value="InterPro"/>
</dbReference>
<dbReference type="GO" id="GO:0006032">
    <property type="term" value="P:chitin catabolic process"/>
    <property type="evidence" value="ECO:0007669"/>
    <property type="project" value="UniProtKB-KW"/>
</dbReference>
<evidence type="ECO:0000256" key="1">
    <source>
        <dbReference type="ARBA" id="ARBA00022801"/>
    </source>
</evidence>
<keyword evidence="3" id="KW-0119">Carbohydrate metabolism</keyword>
<comment type="caution">
    <text evidence="6">The sequence shown here is derived from an EMBL/GenBank/DDBJ whole genome shotgun (WGS) entry which is preliminary data.</text>
</comment>
<dbReference type="CDD" id="cd06548">
    <property type="entry name" value="GH18_chitinase"/>
    <property type="match status" value="1"/>
</dbReference>
<dbReference type="SMART" id="SM00060">
    <property type="entry name" value="FN3"/>
    <property type="match status" value="1"/>
</dbReference>
<evidence type="ECO:0000259" key="5">
    <source>
        <dbReference type="PROSITE" id="PS51910"/>
    </source>
</evidence>
<dbReference type="Gene3D" id="3.10.50.10">
    <property type="match status" value="1"/>
</dbReference>
<evidence type="ECO:0000256" key="3">
    <source>
        <dbReference type="ARBA" id="ARBA00023277"/>
    </source>
</evidence>
<dbReference type="Gene3D" id="2.10.10.20">
    <property type="entry name" value="Carbohydrate-binding module superfamily 5/12"/>
    <property type="match status" value="1"/>
</dbReference>
<dbReference type="Proteomes" id="UP000315369">
    <property type="component" value="Unassembled WGS sequence"/>
</dbReference>
<evidence type="ECO:0000259" key="4">
    <source>
        <dbReference type="PROSITE" id="PS50853"/>
    </source>
</evidence>
<dbReference type="SUPFAM" id="SSF54556">
    <property type="entry name" value="Chitinase insertion domain"/>
    <property type="match status" value="1"/>
</dbReference>
<dbReference type="InterPro" id="IPR036116">
    <property type="entry name" value="FN3_sf"/>
</dbReference>
<dbReference type="Pfam" id="PF06483">
    <property type="entry name" value="ChiC"/>
    <property type="match status" value="1"/>
</dbReference>
<dbReference type="EMBL" id="VIFM01000091">
    <property type="protein sequence ID" value="TQF13701.1"/>
    <property type="molecule type" value="Genomic_DNA"/>
</dbReference>
<keyword evidence="2" id="KW-0624">Polysaccharide degradation</keyword>
<proteinExistence type="predicted"/>
<dbReference type="InterPro" id="IPR050314">
    <property type="entry name" value="Glycosyl_Hydrlase_18"/>
</dbReference>
<dbReference type="InterPro" id="IPR017853">
    <property type="entry name" value="GH"/>
</dbReference>
<dbReference type="InterPro" id="IPR003961">
    <property type="entry name" value="FN3_dom"/>
</dbReference>
<dbReference type="SMART" id="SM00495">
    <property type="entry name" value="ChtBD3"/>
    <property type="match status" value="1"/>
</dbReference>
<dbReference type="Gene3D" id="3.20.20.80">
    <property type="entry name" value="Glycosidases"/>
    <property type="match status" value="1"/>
</dbReference>
<dbReference type="InterPro" id="IPR009470">
    <property type="entry name" value="Chi_C"/>
</dbReference>
<dbReference type="AlphaFoldDB" id="A0A540WXH8"/>
<reference evidence="6 7" key="1">
    <citation type="submission" date="2019-06" db="EMBL/GenBank/DDBJ databases">
        <authorList>
            <person name="Livingstone P."/>
            <person name="Whitworth D."/>
        </authorList>
    </citation>
    <scope>NUCLEOTIDE SEQUENCE [LARGE SCALE GENOMIC DNA]</scope>
    <source>
        <strain evidence="6 7">AM401</strain>
    </source>
</reference>
<keyword evidence="7" id="KW-1185">Reference proteome</keyword>
<dbReference type="PROSITE" id="PS50853">
    <property type="entry name" value="FN3"/>
    <property type="match status" value="1"/>
</dbReference>
<evidence type="ECO:0000313" key="7">
    <source>
        <dbReference type="Proteomes" id="UP000315369"/>
    </source>
</evidence>
<dbReference type="PROSITE" id="PS51910">
    <property type="entry name" value="GH18_2"/>
    <property type="match status" value="1"/>
</dbReference>
<name>A0A540WXH8_9BACT</name>
<dbReference type="InterPro" id="IPR003610">
    <property type="entry name" value="CBM5/12"/>
</dbReference>
<sequence length="866" mass="92272">MRFLHGMLLVATSMACLSSEPPAEPPEGAAKAELAVDCAGYPAWNASTIYKAGDRVVYQNSLYEALVSIWTADPVFGTASGWYKLVGACGTGEVDTQPPSSPAGLRSTAVTASTVSLAWDASTDNVGVTGYDVFVAGGATVAATETSVVVGGLSASTAYTFTVKAKDAAGNLSGVSAALPVTTSNGGGEPGGCRPDGLYPTPGVSVPYCQVYDSAGREKMGADHPRRLIGYFTGWRHGKNGQPAYLVSQIPWGNLTHINYAFAHVDAQNRVSVGANTANNPSTGMQWPGVPGAEMDPAYSYKGHFNLLNKYKKQYPNVKTLVSIGGWAESGGYLDDNGNRVASGGFYTLTTTANNTVNTAAINTFADSVVAFLRTYGFDGADIDFEYATSMPNAGNPDDFAIATPRRAGLVRGYVALMKTLREKLDAASAADGKYYLLTAATTASGWILRGTDTYQVTPYLDFANLMTYDLHGAWNEFVGPNAALYDDGKDGELLHWNVYGTYGGIGYLNTDWAYHYFRGALQAGRINLGVPYYTRGWQNVTGGTNGLWGKAPLPDQTKCPPGTGSSVGSTVPCGNGALGIDNLWHDKNSLGAEVASGSNPLWHARNLQEGRQGSYLMAYGLDPVNDPTDRITGTYARNYSAALASPWLWNATKKVFLSTEDEESLGVKAQYVVDRGIGGLMFWELAGDYAFDPSRANGQGEYFMGHTLTRLLYEKFKTATPYRNVRANQGMPTDTLDVTVELVDYALGDSNYPISPTLRLTNNSGQAIPGGALLQFDYGTSTPATLAQQSGWTLSLVRSDHSGSNLGGLKGDFHRVQLTVPTWQGIPNGSTATVKLTYQLPIASPSNYTLAFGGKTYGLKQNHAR</sequence>
<dbReference type="InterPro" id="IPR036573">
    <property type="entry name" value="CBM_sf_5/12"/>
</dbReference>
<feature type="domain" description="GH18" evidence="5">
    <location>
        <begin position="226"/>
        <end position="703"/>
    </location>
</feature>
<dbReference type="SUPFAM" id="SSF51055">
    <property type="entry name" value="Carbohydrate binding domain"/>
    <property type="match status" value="1"/>
</dbReference>
<dbReference type="PROSITE" id="PS51257">
    <property type="entry name" value="PROKAR_LIPOPROTEIN"/>
    <property type="match status" value="1"/>
</dbReference>
<evidence type="ECO:0000256" key="2">
    <source>
        <dbReference type="ARBA" id="ARBA00023024"/>
    </source>
</evidence>
<accession>A0A540WXH8</accession>
<dbReference type="SMART" id="SM00636">
    <property type="entry name" value="Glyco_18"/>
    <property type="match status" value="1"/>
</dbReference>
<dbReference type="GO" id="GO:0004553">
    <property type="term" value="F:hydrolase activity, hydrolyzing O-glycosyl compounds"/>
    <property type="evidence" value="ECO:0007669"/>
    <property type="project" value="InterPro"/>
</dbReference>
<dbReference type="CDD" id="cd12214">
    <property type="entry name" value="ChiA1_BD"/>
    <property type="match status" value="1"/>
</dbReference>
<keyword evidence="2" id="KW-0146">Chitin degradation</keyword>
<dbReference type="Pfam" id="PF00041">
    <property type="entry name" value="fn3"/>
    <property type="match status" value="1"/>
</dbReference>
<organism evidence="6 7">
    <name type="scientific">Myxococcus llanfairpwllgwyngyllgogerychwyrndrobwllllantysiliogogogochensis</name>
    <dbReference type="NCBI Taxonomy" id="2590453"/>
    <lineage>
        <taxon>Bacteria</taxon>
        <taxon>Pseudomonadati</taxon>
        <taxon>Myxococcota</taxon>
        <taxon>Myxococcia</taxon>
        <taxon>Myxococcales</taxon>
        <taxon>Cystobacterineae</taxon>
        <taxon>Myxococcaceae</taxon>
        <taxon>Myxococcus</taxon>
    </lineage>
</organism>
<dbReference type="GO" id="GO:0005576">
    <property type="term" value="C:extracellular region"/>
    <property type="evidence" value="ECO:0007669"/>
    <property type="project" value="InterPro"/>
</dbReference>
<gene>
    <name evidence="6" type="ORF">FJV41_22565</name>
</gene>
<dbReference type="InterPro" id="IPR011583">
    <property type="entry name" value="Chitinase_II/V-like_cat"/>
</dbReference>
<dbReference type="GO" id="GO:0008061">
    <property type="term" value="F:chitin binding"/>
    <property type="evidence" value="ECO:0007669"/>
    <property type="project" value="InterPro"/>
</dbReference>
<dbReference type="InterPro" id="IPR029070">
    <property type="entry name" value="Chitinase_insertion_sf"/>
</dbReference>
<dbReference type="InterPro" id="IPR013783">
    <property type="entry name" value="Ig-like_fold"/>
</dbReference>
<dbReference type="PANTHER" id="PTHR11177">
    <property type="entry name" value="CHITINASE"/>
    <property type="match status" value="1"/>
</dbReference>
<dbReference type="SUPFAM" id="SSF49265">
    <property type="entry name" value="Fibronectin type III"/>
    <property type="match status" value="1"/>
</dbReference>
<dbReference type="GO" id="GO:0005975">
    <property type="term" value="P:carbohydrate metabolic process"/>
    <property type="evidence" value="ECO:0007669"/>
    <property type="project" value="InterPro"/>
</dbReference>
<protein>
    <submittedName>
        <fullName evidence="6">Chitinase</fullName>
    </submittedName>
</protein>
<evidence type="ECO:0000313" key="6">
    <source>
        <dbReference type="EMBL" id="TQF13701.1"/>
    </source>
</evidence>
<feature type="domain" description="Fibronectin type-III" evidence="4">
    <location>
        <begin position="101"/>
        <end position="186"/>
    </location>
</feature>
<dbReference type="CDD" id="cd00063">
    <property type="entry name" value="FN3"/>
    <property type="match status" value="1"/>
</dbReference>
<dbReference type="OrthoDB" id="9775889at2"/>
<dbReference type="InterPro" id="IPR001223">
    <property type="entry name" value="Glyco_hydro18_cat"/>
</dbReference>
<dbReference type="Pfam" id="PF00704">
    <property type="entry name" value="Glyco_hydro_18"/>
    <property type="match status" value="1"/>
</dbReference>
<dbReference type="RefSeq" id="WP_141644594.1">
    <property type="nucleotide sequence ID" value="NZ_VIFM01000091.1"/>
</dbReference>
<dbReference type="SUPFAM" id="SSF51445">
    <property type="entry name" value="(Trans)glycosidases"/>
    <property type="match status" value="1"/>
</dbReference>
<dbReference type="Gene3D" id="2.60.40.10">
    <property type="entry name" value="Immunoglobulins"/>
    <property type="match status" value="1"/>
</dbReference>